<organism evidence="1 2">
    <name type="scientific">Romanomermis culicivorax</name>
    <name type="common">Nematode worm</name>
    <dbReference type="NCBI Taxonomy" id="13658"/>
    <lineage>
        <taxon>Eukaryota</taxon>
        <taxon>Metazoa</taxon>
        <taxon>Ecdysozoa</taxon>
        <taxon>Nematoda</taxon>
        <taxon>Enoplea</taxon>
        <taxon>Dorylaimia</taxon>
        <taxon>Mermithida</taxon>
        <taxon>Mermithoidea</taxon>
        <taxon>Mermithidae</taxon>
        <taxon>Romanomermis</taxon>
    </lineage>
</organism>
<dbReference type="WBParaSite" id="nRc.2.0.1.t29674-RA">
    <property type="protein sequence ID" value="nRc.2.0.1.t29674-RA"/>
    <property type="gene ID" value="nRc.2.0.1.g29674"/>
</dbReference>
<keyword evidence="1" id="KW-1185">Reference proteome</keyword>
<proteinExistence type="predicted"/>
<name>A0A915JUD2_ROMCU</name>
<dbReference type="Proteomes" id="UP000887565">
    <property type="component" value="Unplaced"/>
</dbReference>
<evidence type="ECO:0000313" key="2">
    <source>
        <dbReference type="WBParaSite" id="nRc.2.0.1.t29674-RA"/>
    </source>
</evidence>
<protein>
    <submittedName>
        <fullName evidence="2">Uncharacterized protein</fullName>
    </submittedName>
</protein>
<evidence type="ECO:0000313" key="1">
    <source>
        <dbReference type="Proteomes" id="UP000887565"/>
    </source>
</evidence>
<sequence length="210" mass="23658">MPRNGTSMQLLTADLDHIYILKELQIVSILMLLFAIENEQFGPMSTIASRLILTQHSQRHNYVQGALRCVGCFCQVVFDDDYFSDQHSAVMYNCGSVQQCTPSIAAYHQFTVGKLNLDDQTNDENFYNFADSGRTGRRNAIFNDATPDLFTVVVGNDTYKCQDSTTKVIDNEDDVVLAHFLGMKDQKRVASMAELASQMNDLRMKTAKTE</sequence>
<reference evidence="2" key="1">
    <citation type="submission" date="2022-11" db="UniProtKB">
        <authorList>
            <consortium name="WormBaseParasite"/>
        </authorList>
    </citation>
    <scope>IDENTIFICATION</scope>
</reference>
<dbReference type="AlphaFoldDB" id="A0A915JUD2"/>
<accession>A0A915JUD2</accession>